<dbReference type="EMBL" id="GBBK01005639">
    <property type="protein sequence ID" value="JAC18843.1"/>
    <property type="molecule type" value="mRNA"/>
</dbReference>
<accession>A0A023FD92</accession>
<dbReference type="AlphaFoldDB" id="A0A023FD92"/>
<proteinExistence type="evidence at transcript level"/>
<keyword evidence="1" id="KW-0732">Signal</keyword>
<evidence type="ECO:0000313" key="2">
    <source>
        <dbReference type="EMBL" id="JAC18843.1"/>
    </source>
</evidence>
<name>A0A023FD92_AMBCJ</name>
<feature type="signal peptide" evidence="1">
    <location>
        <begin position="1"/>
        <end position="19"/>
    </location>
</feature>
<reference evidence="2" key="1">
    <citation type="submission" date="2014-03" db="EMBL/GenBank/DDBJ databases">
        <title>The sialotranscriptome of Amblyomma triste, Amblyomma parvum and Amblyomma cajennense ticks, uncovered by 454-based RNA-seq.</title>
        <authorList>
            <person name="Garcia G.R."/>
            <person name="Gardinassi L.G."/>
            <person name="Ribeiro J.M."/>
            <person name="Anatriello E."/>
            <person name="Ferreira B.R."/>
            <person name="Moreira H.N."/>
            <person name="Mafra C."/>
            <person name="Olegario M.M."/>
            <person name="Szabo P.J."/>
            <person name="Miranda-Santos I.K."/>
            <person name="Maruyama S.R."/>
        </authorList>
    </citation>
    <scope>NUCLEOTIDE SEQUENCE</scope>
    <source>
        <strain evidence="2">Uberlandia</strain>
        <tissue evidence="2">Salivary glands</tissue>
    </source>
</reference>
<sequence>MTSHLCIVLLKCHLQSTICFSLLLTGEQQVVNLCTDFHAVDSLRKPSKSSYLRSLQSLVLNTTVIFSRFSCRQASTMSLPVFKSTLPTL</sequence>
<protein>
    <submittedName>
        <fullName evidence="2">Putative secreted protein</fullName>
    </submittedName>
</protein>
<feature type="chain" id="PRO_5001516428" evidence="1">
    <location>
        <begin position="20"/>
        <end position="89"/>
    </location>
</feature>
<evidence type="ECO:0000256" key="1">
    <source>
        <dbReference type="SAM" id="SignalP"/>
    </source>
</evidence>
<organism evidence="2">
    <name type="scientific">Amblyomma cajennense</name>
    <name type="common">Cayenne tick</name>
    <name type="synonym">Acarus cajennensis</name>
    <dbReference type="NCBI Taxonomy" id="34607"/>
    <lineage>
        <taxon>Eukaryota</taxon>
        <taxon>Metazoa</taxon>
        <taxon>Ecdysozoa</taxon>
        <taxon>Arthropoda</taxon>
        <taxon>Chelicerata</taxon>
        <taxon>Arachnida</taxon>
        <taxon>Acari</taxon>
        <taxon>Parasitiformes</taxon>
        <taxon>Ixodida</taxon>
        <taxon>Ixodoidea</taxon>
        <taxon>Ixodidae</taxon>
        <taxon>Amblyomminae</taxon>
        <taxon>Amblyomma</taxon>
    </lineage>
</organism>